<dbReference type="SMART" id="SM00943">
    <property type="entry name" value="Prim-Pol"/>
    <property type="match status" value="1"/>
</dbReference>
<comment type="caution">
    <text evidence="3">The sequence shown here is derived from an EMBL/GenBank/DDBJ whole genome shotgun (WGS) entry which is preliminary data.</text>
</comment>
<evidence type="ECO:0000259" key="1">
    <source>
        <dbReference type="SMART" id="SM00942"/>
    </source>
</evidence>
<dbReference type="Pfam" id="PF09250">
    <property type="entry name" value="Prim-Pol"/>
    <property type="match status" value="1"/>
</dbReference>
<gene>
    <name evidence="3" type="ORF">DWX92_01585</name>
</gene>
<dbReference type="InterPro" id="IPR015330">
    <property type="entry name" value="DNA_primase/pol_bifunc_N"/>
</dbReference>
<feature type="domain" description="Primase C-terminal 1" evidence="1">
    <location>
        <begin position="171"/>
        <end position="237"/>
    </location>
</feature>
<dbReference type="AlphaFoldDB" id="A0A412J9Z1"/>
<dbReference type="Pfam" id="PF08708">
    <property type="entry name" value="PriCT_1"/>
    <property type="match status" value="1"/>
</dbReference>
<dbReference type="Pfam" id="PF13481">
    <property type="entry name" value="AAA_25"/>
    <property type="match status" value="1"/>
</dbReference>
<dbReference type="Gene3D" id="3.40.50.300">
    <property type="entry name" value="P-loop containing nucleotide triphosphate hydrolases"/>
    <property type="match status" value="1"/>
</dbReference>
<proteinExistence type="predicted"/>
<feature type="domain" description="DNA primase/polymerase bifunctional N-terminal" evidence="2">
    <location>
        <begin position="8"/>
        <end position="156"/>
    </location>
</feature>
<dbReference type="InterPro" id="IPR014820">
    <property type="entry name" value="PriCT_1"/>
</dbReference>
<evidence type="ECO:0000259" key="2">
    <source>
        <dbReference type="SMART" id="SM00943"/>
    </source>
</evidence>
<reference evidence="3 4" key="1">
    <citation type="submission" date="2018-08" db="EMBL/GenBank/DDBJ databases">
        <title>A genome reference for cultivated species of the human gut microbiota.</title>
        <authorList>
            <person name="Zou Y."/>
            <person name="Xue W."/>
            <person name="Luo G."/>
        </authorList>
    </citation>
    <scope>NUCLEOTIDE SEQUENCE [LARGE SCALE GENOMIC DNA]</scope>
    <source>
        <strain evidence="3 4">AF22-10AC</strain>
    </source>
</reference>
<dbReference type="InterPro" id="IPR027417">
    <property type="entry name" value="P-loop_NTPase"/>
</dbReference>
<evidence type="ECO:0008006" key="5">
    <source>
        <dbReference type="Google" id="ProtNLM"/>
    </source>
</evidence>
<dbReference type="SUPFAM" id="SSF56747">
    <property type="entry name" value="Prim-pol domain"/>
    <property type="match status" value="1"/>
</dbReference>
<name>A0A412J9Z1_9FIRM</name>
<dbReference type="CDD" id="cd04859">
    <property type="entry name" value="Prim_Pol"/>
    <property type="match status" value="1"/>
</dbReference>
<dbReference type="SMART" id="SM00942">
    <property type="entry name" value="PriCT_1"/>
    <property type="match status" value="1"/>
</dbReference>
<accession>A0A412J9Z1</accession>
<dbReference type="RefSeq" id="WP_118318950.1">
    <property type="nucleotide sequence ID" value="NZ_QRVM01000003.1"/>
</dbReference>
<dbReference type="EMBL" id="QRVM01000003">
    <property type="protein sequence ID" value="RGS49203.1"/>
    <property type="molecule type" value="Genomic_DNA"/>
</dbReference>
<protein>
    <recommendedName>
        <fullName evidence="5">DNA primase/polymerase bifunctional N-terminal domain-containing protein</fullName>
    </recommendedName>
</protein>
<dbReference type="Gene3D" id="3.30.2250.10">
    <property type="entry name" value="Bifunctional DNA primase/polymerase domain"/>
    <property type="match status" value="1"/>
</dbReference>
<sequence>MNTQLETALTFAKNNVRVFPLKCNSKGEQILHSWKEEATTDIEQIQKWFSEANNNIGICTGDGLAVIDVDVKQSSKGKELIQNNLSNFPNTYIVKTPSGGYHLYYKVDRPIKNRVRIYDEIDIRGDNGYVVGEGSSIDGNSYVSNNRPIASANEFVYQFLEGDKEKKEPATVAQERINEGQRNDYLFRLGCFMQSKGMEDDSIYAALTVENQKKCKPPLEEDEVNNIFQSVLRYQKQIIAMPDKQPLNGRFTVKQLMDEKLENIPSIVEDMLTPGVALLGAPQKTGKTFFCLQLADAITNGKDFFGRKVKQGPVLYLAFEDHKYSFSHRLKRMGVEPNENLIIRFFASGENFDLKTCVEEEFRKKINFKAIIIDTFAKIRKSGDRDYESEYKEIAEYHKLGLLYGLSIVLVTHLRKEINPALPFDSIYGSRGLTAGADCILVMYKRNHISKTRQLTIQGKDIPDDEITLVQTDKCTFEIAESEYDESLDENLSKVINYIVDKKSYEGSHDQLCSELRLNIRGKGLPMLMRKNIELLKDSNITYEILPRTNKARKMKLQYLGDDPI</sequence>
<organism evidence="3 4">
    <name type="scientific">Holdemanella biformis</name>
    <dbReference type="NCBI Taxonomy" id="1735"/>
    <lineage>
        <taxon>Bacteria</taxon>
        <taxon>Bacillati</taxon>
        <taxon>Bacillota</taxon>
        <taxon>Erysipelotrichia</taxon>
        <taxon>Erysipelotrichales</taxon>
        <taxon>Erysipelotrichaceae</taxon>
        <taxon>Holdemanella</taxon>
    </lineage>
</organism>
<dbReference type="Proteomes" id="UP000285274">
    <property type="component" value="Unassembled WGS sequence"/>
</dbReference>
<dbReference type="SUPFAM" id="SSF52540">
    <property type="entry name" value="P-loop containing nucleoside triphosphate hydrolases"/>
    <property type="match status" value="1"/>
</dbReference>
<evidence type="ECO:0000313" key="3">
    <source>
        <dbReference type="EMBL" id="RGS49203.1"/>
    </source>
</evidence>
<evidence type="ECO:0000313" key="4">
    <source>
        <dbReference type="Proteomes" id="UP000285274"/>
    </source>
</evidence>